<keyword evidence="2" id="KW-0963">Cytoplasm</keyword>
<accession>A0ABD3P0C5</accession>
<sequence>MENTKSRDTRKSLIVLTGASRGIGRSIALSIADACCVESSTDAINTIFPLPVHLVLIARSLEALEETARLVRERCNYGCGDEALPKITTSCYPVDLSDLESLPNKIQQVFDTLAPLHYDRCWLFSNAGSVEPLGATPSLTKGNSSLAMNQLRAAVDLNITSVMWLSSMFARTFSPPSDTKSHNYPSIRIINMSSLCAIQPFPTMAPYCAGKAARDMFHSVLAKEMSDGSDEGNQEGTSDGCPSNRKSSVFKVLNYAPGACDTMMTDVLADCSSLDLDLHNYFANSKKENTLINPADSARKLIGILTKDEYESGSHVDYWDA</sequence>
<dbReference type="SUPFAM" id="SSF51735">
    <property type="entry name" value="NAD(P)-binding Rossmann-fold domains"/>
    <property type="match status" value="1"/>
</dbReference>
<reference evidence="6 7" key="1">
    <citation type="journal article" date="2020" name="G3 (Bethesda)">
        <title>Improved Reference Genome for Cyclotella cryptica CCMP332, a Model for Cell Wall Morphogenesis, Salinity Adaptation, and Lipid Production in Diatoms (Bacillariophyta).</title>
        <authorList>
            <person name="Roberts W.R."/>
            <person name="Downey K.M."/>
            <person name="Ruck E.C."/>
            <person name="Traller J.C."/>
            <person name="Alverson A.J."/>
        </authorList>
    </citation>
    <scope>NUCLEOTIDE SEQUENCE [LARGE SCALE GENOMIC DNA]</scope>
    <source>
        <strain evidence="6 7">CCMP332</strain>
    </source>
</reference>
<dbReference type="InterPro" id="IPR051721">
    <property type="entry name" value="Biopterin_syn/organic_redct"/>
</dbReference>
<dbReference type="PRINTS" id="PR00081">
    <property type="entry name" value="GDHRDH"/>
</dbReference>
<organism evidence="6 7">
    <name type="scientific">Cyclotella cryptica</name>
    <dbReference type="NCBI Taxonomy" id="29204"/>
    <lineage>
        <taxon>Eukaryota</taxon>
        <taxon>Sar</taxon>
        <taxon>Stramenopiles</taxon>
        <taxon>Ochrophyta</taxon>
        <taxon>Bacillariophyta</taxon>
        <taxon>Coscinodiscophyceae</taxon>
        <taxon>Thalassiosirophycidae</taxon>
        <taxon>Stephanodiscales</taxon>
        <taxon>Stephanodiscaceae</taxon>
        <taxon>Cyclotella</taxon>
    </lineage>
</organism>
<evidence type="ECO:0000256" key="4">
    <source>
        <dbReference type="ARBA" id="ARBA00023002"/>
    </source>
</evidence>
<gene>
    <name evidence="6" type="ORF">HJC23_006516</name>
</gene>
<evidence type="ECO:0000256" key="3">
    <source>
        <dbReference type="ARBA" id="ARBA00022857"/>
    </source>
</evidence>
<dbReference type="GO" id="GO:0016491">
    <property type="term" value="F:oxidoreductase activity"/>
    <property type="evidence" value="ECO:0007669"/>
    <property type="project" value="UniProtKB-KW"/>
</dbReference>
<name>A0ABD3P0C5_9STRA</name>
<dbReference type="Gene3D" id="3.40.50.720">
    <property type="entry name" value="NAD(P)-binding Rossmann-like Domain"/>
    <property type="match status" value="1"/>
</dbReference>
<comment type="caution">
    <text evidence="6">The sequence shown here is derived from an EMBL/GenBank/DDBJ whole genome shotgun (WGS) entry which is preliminary data.</text>
</comment>
<keyword evidence="3" id="KW-0521">NADP</keyword>
<evidence type="ECO:0008006" key="8">
    <source>
        <dbReference type="Google" id="ProtNLM"/>
    </source>
</evidence>
<dbReference type="Pfam" id="PF00106">
    <property type="entry name" value="adh_short"/>
    <property type="match status" value="1"/>
</dbReference>
<keyword evidence="4" id="KW-0560">Oxidoreductase</keyword>
<protein>
    <recommendedName>
        <fullName evidence="8">Sepiapterin reductase</fullName>
    </recommendedName>
</protein>
<dbReference type="InterPro" id="IPR036291">
    <property type="entry name" value="NAD(P)-bd_dom_sf"/>
</dbReference>
<dbReference type="PANTHER" id="PTHR44085:SF2">
    <property type="entry name" value="SEPIAPTERIN REDUCTASE"/>
    <property type="match status" value="1"/>
</dbReference>
<evidence type="ECO:0000313" key="7">
    <source>
        <dbReference type="Proteomes" id="UP001516023"/>
    </source>
</evidence>
<evidence type="ECO:0000313" key="6">
    <source>
        <dbReference type="EMBL" id="KAL3781292.1"/>
    </source>
</evidence>
<dbReference type="GO" id="GO:0005737">
    <property type="term" value="C:cytoplasm"/>
    <property type="evidence" value="ECO:0007669"/>
    <property type="project" value="UniProtKB-SubCell"/>
</dbReference>
<dbReference type="PANTHER" id="PTHR44085">
    <property type="entry name" value="SEPIAPTERIN REDUCTASE"/>
    <property type="match status" value="1"/>
</dbReference>
<feature type="compositionally biased region" description="Polar residues" evidence="5">
    <location>
        <begin position="234"/>
        <end position="243"/>
    </location>
</feature>
<proteinExistence type="predicted"/>
<evidence type="ECO:0000256" key="2">
    <source>
        <dbReference type="ARBA" id="ARBA00022490"/>
    </source>
</evidence>
<dbReference type="InterPro" id="IPR002347">
    <property type="entry name" value="SDR_fam"/>
</dbReference>
<evidence type="ECO:0000256" key="5">
    <source>
        <dbReference type="SAM" id="MobiDB-lite"/>
    </source>
</evidence>
<keyword evidence="7" id="KW-1185">Reference proteome</keyword>
<comment type="subcellular location">
    <subcellularLocation>
        <location evidence="1">Cytoplasm</location>
    </subcellularLocation>
</comment>
<dbReference type="AlphaFoldDB" id="A0ABD3P0C5"/>
<evidence type="ECO:0000256" key="1">
    <source>
        <dbReference type="ARBA" id="ARBA00004496"/>
    </source>
</evidence>
<dbReference type="EMBL" id="JABMIG020000321">
    <property type="protein sequence ID" value="KAL3781292.1"/>
    <property type="molecule type" value="Genomic_DNA"/>
</dbReference>
<dbReference type="Proteomes" id="UP001516023">
    <property type="component" value="Unassembled WGS sequence"/>
</dbReference>
<feature type="region of interest" description="Disordered" evidence="5">
    <location>
        <begin position="224"/>
        <end position="243"/>
    </location>
</feature>